<organism evidence="1 2">
    <name type="scientific">Opisthorchis viverrini</name>
    <name type="common">Southeast Asian liver fluke</name>
    <dbReference type="NCBI Taxonomy" id="6198"/>
    <lineage>
        <taxon>Eukaryota</taxon>
        <taxon>Metazoa</taxon>
        <taxon>Spiralia</taxon>
        <taxon>Lophotrochozoa</taxon>
        <taxon>Platyhelminthes</taxon>
        <taxon>Trematoda</taxon>
        <taxon>Digenea</taxon>
        <taxon>Opisthorchiida</taxon>
        <taxon>Opisthorchiata</taxon>
        <taxon>Opisthorchiidae</taxon>
        <taxon>Opisthorchis</taxon>
    </lineage>
</organism>
<proteinExistence type="predicted"/>
<dbReference type="Proteomes" id="UP000054324">
    <property type="component" value="Unassembled WGS sequence"/>
</dbReference>
<accession>A0A074Z992</accession>
<dbReference type="RefSeq" id="XP_009174132.1">
    <property type="nucleotide sequence ID" value="XM_009175868.1"/>
</dbReference>
<keyword evidence="2" id="KW-1185">Reference proteome</keyword>
<dbReference type="KEGG" id="ovi:T265_14938"/>
<protein>
    <submittedName>
        <fullName evidence="1">Uncharacterized protein</fullName>
    </submittedName>
</protein>
<evidence type="ECO:0000313" key="2">
    <source>
        <dbReference type="Proteomes" id="UP000054324"/>
    </source>
</evidence>
<gene>
    <name evidence="1" type="ORF">T265_14938</name>
</gene>
<feature type="non-terminal residue" evidence="1">
    <location>
        <position position="83"/>
    </location>
</feature>
<dbReference type="GeneID" id="20329104"/>
<dbReference type="EMBL" id="KL596917">
    <property type="protein sequence ID" value="KER22142.1"/>
    <property type="molecule type" value="Genomic_DNA"/>
</dbReference>
<evidence type="ECO:0000313" key="1">
    <source>
        <dbReference type="EMBL" id="KER22142.1"/>
    </source>
</evidence>
<dbReference type="AlphaFoldDB" id="A0A074Z992"/>
<sequence length="83" mass="9226">MLDEENSEDELNAASIGLFLSGRVLKGRFLHHMRSSGESCILPGRRKLQNMYPEPTCKPFMIAIDDGQLAQADKAAVVKPMLH</sequence>
<reference evidence="1 2" key="1">
    <citation type="submission" date="2013-11" db="EMBL/GenBank/DDBJ databases">
        <title>Opisthorchis viverrini - life in the bile duct.</title>
        <authorList>
            <person name="Young N.D."/>
            <person name="Nagarajan N."/>
            <person name="Lin S.J."/>
            <person name="Korhonen P.K."/>
            <person name="Jex A.R."/>
            <person name="Hall R.S."/>
            <person name="Safavi-Hemami H."/>
            <person name="Kaewkong W."/>
            <person name="Bertrand D."/>
            <person name="Gao S."/>
            <person name="Seet Q."/>
            <person name="Wongkham S."/>
            <person name="Teh B.T."/>
            <person name="Wongkham C."/>
            <person name="Intapan P.M."/>
            <person name="Maleewong W."/>
            <person name="Yang X."/>
            <person name="Hu M."/>
            <person name="Wang Z."/>
            <person name="Hofmann A."/>
            <person name="Sternberg P.W."/>
            <person name="Tan P."/>
            <person name="Wang J."/>
            <person name="Gasser R.B."/>
        </authorList>
    </citation>
    <scope>NUCLEOTIDE SEQUENCE [LARGE SCALE GENOMIC DNA]</scope>
</reference>
<dbReference type="CTD" id="20329104"/>
<name>A0A074Z992_OPIVI</name>